<protein>
    <recommendedName>
        <fullName evidence="3">Integrase</fullName>
    </recommendedName>
</protein>
<evidence type="ECO:0000313" key="1">
    <source>
        <dbReference type="EMBL" id="RID88409.1"/>
    </source>
</evidence>
<name>A0A398BDR0_9BACI</name>
<keyword evidence="2" id="KW-1185">Reference proteome</keyword>
<dbReference type="InterPro" id="IPR011010">
    <property type="entry name" value="DNA_brk_join_enz"/>
</dbReference>
<evidence type="ECO:0000313" key="2">
    <source>
        <dbReference type="Proteomes" id="UP000266016"/>
    </source>
</evidence>
<dbReference type="GO" id="GO:0003677">
    <property type="term" value="F:DNA binding"/>
    <property type="evidence" value="ECO:0007669"/>
    <property type="project" value="InterPro"/>
</dbReference>
<proteinExistence type="predicted"/>
<dbReference type="EMBL" id="QWVS01000007">
    <property type="protein sequence ID" value="RID88409.1"/>
    <property type="molecule type" value="Genomic_DNA"/>
</dbReference>
<accession>A0A398BDR0</accession>
<evidence type="ECO:0008006" key="3">
    <source>
        <dbReference type="Google" id="ProtNLM"/>
    </source>
</evidence>
<organism evidence="1 2">
    <name type="scientific">Peribacillus asahii</name>
    <dbReference type="NCBI Taxonomy" id="228899"/>
    <lineage>
        <taxon>Bacteria</taxon>
        <taxon>Bacillati</taxon>
        <taxon>Bacillota</taxon>
        <taxon>Bacilli</taxon>
        <taxon>Bacillales</taxon>
        <taxon>Bacillaceae</taxon>
        <taxon>Peribacillus</taxon>
    </lineage>
</organism>
<gene>
    <name evidence="1" type="ORF">D1953_04305</name>
</gene>
<dbReference type="Proteomes" id="UP000266016">
    <property type="component" value="Unassembled WGS sequence"/>
</dbReference>
<reference evidence="1 2" key="1">
    <citation type="submission" date="2018-08" db="EMBL/GenBank/DDBJ databases">
        <title>Bacillus jemisoniae sp. nov., Bacillus chryseoplanitiae sp. nov., Bacillus resnikiae sp. nov., and Bacillus frankliniae sp. nov., isolated from Viking spacecraft and associated surfaces.</title>
        <authorList>
            <person name="Seuylemezian A."/>
            <person name="Vaishampayan P."/>
        </authorList>
    </citation>
    <scope>NUCLEOTIDE SEQUENCE [LARGE SCALE GENOMIC DNA]</scope>
    <source>
        <strain evidence="1 2">MA001</strain>
    </source>
</reference>
<dbReference type="SUPFAM" id="SSF56349">
    <property type="entry name" value="DNA breaking-rejoining enzymes"/>
    <property type="match status" value="1"/>
</dbReference>
<sequence>MYSLLNQAFDTAVDWNLAKGNPIKGIGNPVKNDSKVDKNWNREEINTFLLMASEREIAASYLVSIHTGIRRRNYWILFGVR</sequence>
<comment type="caution">
    <text evidence="1">The sequence shown here is derived from an EMBL/GenBank/DDBJ whole genome shotgun (WGS) entry which is preliminary data.</text>
</comment>
<dbReference type="AlphaFoldDB" id="A0A398BDR0"/>